<evidence type="ECO:0008006" key="3">
    <source>
        <dbReference type="Google" id="ProtNLM"/>
    </source>
</evidence>
<evidence type="ECO:0000313" key="1">
    <source>
        <dbReference type="EMBL" id="BDD00902.1"/>
    </source>
</evidence>
<keyword evidence="1" id="KW-0614">Plasmid</keyword>
<protein>
    <recommendedName>
        <fullName evidence="3">DUF1902 domain-containing protein</fullName>
    </recommendedName>
</protein>
<sequence length="62" mass="6991">MKTYVIEFWNSPERVTLQATGVEQAAIVAAAEMIKKNTRCYIKSVLDEATGKQHFGLVRFSN</sequence>
<dbReference type="EMBL" id="AP025293">
    <property type="protein sequence ID" value="BDD00902.1"/>
    <property type="molecule type" value="Genomic_DNA"/>
</dbReference>
<organism evidence="1 2">
    <name type="scientific">Persicobacter psychrovividus</name>
    <dbReference type="NCBI Taxonomy" id="387638"/>
    <lineage>
        <taxon>Bacteria</taxon>
        <taxon>Pseudomonadati</taxon>
        <taxon>Bacteroidota</taxon>
        <taxon>Cytophagia</taxon>
        <taxon>Cytophagales</taxon>
        <taxon>Persicobacteraceae</taxon>
        <taxon>Persicobacter</taxon>
    </lineage>
</organism>
<gene>
    <name evidence="1" type="ORF">PEPS_31820</name>
</gene>
<dbReference type="Proteomes" id="UP001354989">
    <property type="component" value="Plasmid pPP1"/>
</dbReference>
<geneLocation type="plasmid" evidence="1 2">
    <name>pPP1</name>
</geneLocation>
<proteinExistence type="predicted"/>
<name>A0ABM7VIX0_9BACT</name>
<evidence type="ECO:0000313" key="2">
    <source>
        <dbReference type="Proteomes" id="UP001354989"/>
    </source>
</evidence>
<reference evidence="1 2" key="1">
    <citation type="submission" date="2021-12" db="EMBL/GenBank/DDBJ databases">
        <title>Genome sequencing of bacteria with rrn-lacking chromosome and rrn-plasmid.</title>
        <authorList>
            <person name="Anda M."/>
            <person name="Iwasaki W."/>
        </authorList>
    </citation>
    <scope>NUCLEOTIDE SEQUENCE [LARGE SCALE GENOMIC DNA]</scope>
    <source>
        <strain evidence="1 2">NBRC 101262</strain>
        <plasmid evidence="1 2">pPP1</plasmid>
    </source>
</reference>
<keyword evidence="2" id="KW-1185">Reference proteome</keyword>
<accession>A0ABM7VIX0</accession>
<dbReference type="RefSeq" id="WP_332921581.1">
    <property type="nucleotide sequence ID" value="NZ_AP025293.1"/>
</dbReference>